<evidence type="ECO:0000256" key="4">
    <source>
        <dbReference type="ARBA" id="ARBA00022989"/>
    </source>
</evidence>
<feature type="transmembrane region" description="Helical" evidence="6">
    <location>
        <begin position="259"/>
        <end position="280"/>
    </location>
</feature>
<evidence type="ECO:0000313" key="7">
    <source>
        <dbReference type="EMBL" id="MBW7572175.1"/>
    </source>
</evidence>
<evidence type="ECO:0000256" key="2">
    <source>
        <dbReference type="ARBA" id="ARBA00022475"/>
    </source>
</evidence>
<keyword evidence="2" id="KW-1003">Cell membrane</keyword>
<comment type="similarity">
    <text evidence="6">Belongs to the LPG synthase family.</text>
</comment>
<feature type="transmembrane region" description="Helical" evidence="6">
    <location>
        <begin position="43"/>
        <end position="65"/>
    </location>
</feature>
<gene>
    <name evidence="6" type="primary">mprF</name>
    <name evidence="7" type="ORF">J5W02_05055</name>
</gene>
<keyword evidence="4 6" id="KW-1133">Transmembrane helix</keyword>
<dbReference type="PANTHER" id="PTHR37693">
    <property type="entry name" value="PHOSPHATIDYLGLYCEROL LYSYLTRANSFERASE"/>
    <property type="match status" value="1"/>
</dbReference>
<feature type="transmembrane region" description="Helical" evidence="6">
    <location>
        <begin position="300"/>
        <end position="326"/>
    </location>
</feature>
<keyword evidence="6" id="KW-0443">Lipid metabolism</keyword>
<feature type="transmembrane region" description="Helical" evidence="6">
    <location>
        <begin position="5"/>
        <end position="23"/>
    </location>
</feature>
<evidence type="ECO:0000256" key="1">
    <source>
        <dbReference type="ARBA" id="ARBA00004651"/>
    </source>
</evidence>
<feature type="transmembrane region" description="Helical" evidence="6">
    <location>
        <begin position="115"/>
        <end position="139"/>
    </location>
</feature>
<protein>
    <recommendedName>
        <fullName evidence="6">Phosphatidylglycerol lysyltransferase</fullName>
        <ecNumber evidence="6">2.3.2.3</ecNumber>
    </recommendedName>
    <alternativeName>
        <fullName evidence="6">Lysylphosphatidylglycerol synthase</fullName>
    </alternativeName>
</protein>
<evidence type="ECO:0000313" key="8">
    <source>
        <dbReference type="Proteomes" id="UP000719942"/>
    </source>
</evidence>
<keyword evidence="5 6" id="KW-0472">Membrane</keyword>
<dbReference type="EMBL" id="JAGFNZ010000002">
    <property type="protein sequence ID" value="MBW7572175.1"/>
    <property type="molecule type" value="Genomic_DNA"/>
</dbReference>
<feature type="transmembrane region" description="Helical" evidence="6">
    <location>
        <begin position="151"/>
        <end position="174"/>
    </location>
</feature>
<dbReference type="RefSeq" id="WP_219964596.1">
    <property type="nucleotide sequence ID" value="NZ_JAGFNZ010000002.1"/>
</dbReference>
<dbReference type="Proteomes" id="UP000719942">
    <property type="component" value="Unassembled WGS sequence"/>
</dbReference>
<evidence type="ECO:0000256" key="3">
    <source>
        <dbReference type="ARBA" id="ARBA00022692"/>
    </source>
</evidence>
<dbReference type="PANTHER" id="PTHR37693:SF1">
    <property type="entry name" value="INTEGRAL MEMBRANE PROTEIN"/>
    <property type="match status" value="1"/>
</dbReference>
<comment type="function">
    <text evidence="6">Catalyzes the transfer of a lysyl group from L-lysyl-tRNA(Lys) to membrane-bound phosphatidylglycerol (PG), which produces lysylphosphatidylglycerol (LPG), a major component of the bacterial membrane with a positive net charge. LPG synthesis contributes to bacterial virulence as it is involved in the resistance mechanism against cationic antimicrobial peptides (CAMP) produces by the host's immune system (defensins, cathelicidins) and by the competing microorganisms.</text>
</comment>
<proteinExistence type="inferred from homology"/>
<comment type="subcellular location">
    <subcellularLocation>
        <location evidence="1 6">Cell membrane</location>
        <topology evidence="1 6">Multi-pass membrane protein</topology>
    </subcellularLocation>
</comment>
<dbReference type="Pfam" id="PF03706">
    <property type="entry name" value="LPG_synthase_TM"/>
    <property type="match status" value="1"/>
</dbReference>
<sequence length="334" mass="37913">MAKNLFSAVTIFLSIGILTFFLVTEDGMKSLERAVSELQPVWLLWILAGVLAGWFLEGYVLHLFCRHLDQTWTFGKSFYIGMVELFYSALAPFGMGEPMEVYRMTKLGMETGAATSIVAVKSLVHHGVTFVYSFLLIAFELNYFRTKVSNFAVIAVFGLVTNSIFIVFVLTFMMNERLTDSILRVVVRFMDKIKLHKLSQKFYDQVHGQLMVFHDSSRIFGKNYMLYLVAVLFTVVQITVASLISYFVYRSFNLKGESVFIMVAADTFVTMAASFIPLPGSSGGAEGGFYLFFREFFGPYIIPGITLWRFSTYYLNILLGSILVYFGAKRYSSD</sequence>
<dbReference type="NCBIfam" id="TIGR00374">
    <property type="entry name" value="flippase-like domain"/>
    <property type="match status" value="1"/>
</dbReference>
<organism evidence="7 8">
    <name type="scientific">Caproiciproducens faecalis</name>
    <dbReference type="NCBI Taxonomy" id="2820301"/>
    <lineage>
        <taxon>Bacteria</taxon>
        <taxon>Bacillati</taxon>
        <taxon>Bacillota</taxon>
        <taxon>Clostridia</taxon>
        <taxon>Eubacteriales</taxon>
        <taxon>Acutalibacteraceae</taxon>
        <taxon>Caproiciproducens</taxon>
    </lineage>
</organism>
<dbReference type="InterPro" id="IPR022791">
    <property type="entry name" value="L-PG_synthase/AglD"/>
</dbReference>
<feature type="transmembrane region" description="Helical" evidence="6">
    <location>
        <begin position="224"/>
        <end position="247"/>
    </location>
</feature>
<keyword evidence="8" id="KW-1185">Reference proteome</keyword>
<keyword evidence="3 6" id="KW-0812">Transmembrane</keyword>
<comment type="caution">
    <text evidence="7">The sequence shown here is derived from an EMBL/GenBank/DDBJ whole genome shotgun (WGS) entry which is preliminary data.</text>
</comment>
<reference evidence="7 8" key="1">
    <citation type="submission" date="2021-03" db="EMBL/GenBank/DDBJ databases">
        <title>Caproiciproducens sp. nov. isolated from feces of cow.</title>
        <authorList>
            <person name="Choi J.-Y."/>
        </authorList>
    </citation>
    <scope>NUCLEOTIDE SEQUENCE [LARGE SCALE GENOMIC DNA]</scope>
    <source>
        <strain evidence="7 8">AGMB10547</strain>
    </source>
</reference>
<accession>A0ABS7DLL1</accession>
<dbReference type="EC" id="2.3.2.3" evidence="6"/>
<evidence type="ECO:0000256" key="6">
    <source>
        <dbReference type="RuleBase" id="RU363042"/>
    </source>
</evidence>
<evidence type="ECO:0000256" key="5">
    <source>
        <dbReference type="ARBA" id="ARBA00023136"/>
    </source>
</evidence>
<comment type="catalytic activity">
    <reaction evidence="6">
        <text>L-lysyl-tRNA(Lys) + a 1,2-diacyl-sn-glycero-3-phospho-(1'-sn-glycerol) = a 1,2-diacyl-sn-glycero-3-phospho-1'-(3'-O-L-lysyl)-sn-glycerol + tRNA(Lys)</text>
        <dbReference type="Rhea" id="RHEA:10668"/>
        <dbReference type="Rhea" id="RHEA-COMP:9696"/>
        <dbReference type="Rhea" id="RHEA-COMP:9697"/>
        <dbReference type="ChEBI" id="CHEBI:64716"/>
        <dbReference type="ChEBI" id="CHEBI:75792"/>
        <dbReference type="ChEBI" id="CHEBI:78442"/>
        <dbReference type="ChEBI" id="CHEBI:78529"/>
        <dbReference type="EC" id="2.3.2.3"/>
    </reaction>
</comment>
<name>A0ABS7DLL1_9FIRM</name>
<keyword evidence="6" id="KW-0808">Transferase</keyword>
<keyword evidence="6" id="KW-0046">Antibiotic resistance</keyword>
<feature type="transmembrane region" description="Helical" evidence="6">
    <location>
        <begin position="77"/>
        <end position="95"/>
    </location>
</feature>